<dbReference type="Proteomes" id="UP000001025">
    <property type="component" value="Chromosome"/>
</dbReference>
<dbReference type="PATRIC" id="fig|243090.15.peg.5043"/>
<dbReference type="eggNOG" id="COG4424">
    <property type="taxonomic scope" value="Bacteria"/>
</dbReference>
<proteinExistence type="predicted"/>
<evidence type="ECO:0000313" key="1">
    <source>
        <dbReference type="EMBL" id="CAD78878.1"/>
    </source>
</evidence>
<evidence type="ECO:0000313" key="2">
    <source>
        <dbReference type="Proteomes" id="UP000001025"/>
    </source>
</evidence>
<dbReference type="KEGG" id="rba:RB10430"/>
<protein>
    <recommendedName>
        <fullName evidence="3">Sulfotransferase</fullName>
    </recommendedName>
</protein>
<keyword evidence="2" id="KW-1185">Reference proteome</keyword>
<dbReference type="EMBL" id="BX294151">
    <property type="protein sequence ID" value="CAD78878.1"/>
    <property type="molecule type" value="Genomic_DNA"/>
</dbReference>
<organism evidence="1 2">
    <name type="scientific">Rhodopirellula baltica (strain DSM 10527 / NCIMB 13988 / SH1)</name>
    <dbReference type="NCBI Taxonomy" id="243090"/>
    <lineage>
        <taxon>Bacteria</taxon>
        <taxon>Pseudomonadati</taxon>
        <taxon>Planctomycetota</taxon>
        <taxon>Planctomycetia</taxon>
        <taxon>Pirellulales</taxon>
        <taxon>Pirellulaceae</taxon>
        <taxon>Rhodopirellula</taxon>
    </lineage>
</organism>
<dbReference type="AlphaFoldDB" id="Q7UF05"/>
<dbReference type="Gene3D" id="3.40.50.300">
    <property type="entry name" value="P-loop containing nucleotide triphosphate hydrolases"/>
    <property type="match status" value="1"/>
</dbReference>
<evidence type="ECO:0008006" key="3">
    <source>
        <dbReference type="Google" id="ProtNLM"/>
    </source>
</evidence>
<sequence length="330" mass="37959">MRFTPSRLTHGLKSKTSLIREEKVVSNHRLKIVYIVGSGRSGSTVLDRMLGTLDGVVSMNEIYRFFPDGIESNDKCTCGHHFHDCKFWRSICESVDRNENELLHAASLYERFDHTKSLPSTVFHAKLGQRMADFNAYLDWLKRLYNAIAEQSKSEILIDSSKVPSRLYLLSQIPEFDVYAIHLVRDVRAVVTAWRRTRLNPATGEQFTKIAPGRVVSNWIARNLIAELIGRKIPYYMQNYEGLMENPVGRMNDLVAAIDPLKGKAIPFDDEGRLDFQPFHSIGGNPDRFQSGMTSFRTDDRWQKELPVALRRKVSLLAYPLLRRYGYRIS</sequence>
<dbReference type="SUPFAM" id="SSF52540">
    <property type="entry name" value="P-loop containing nucleoside triphosphate hydrolases"/>
    <property type="match status" value="1"/>
</dbReference>
<dbReference type="EnsemblBacteria" id="CAD78878">
    <property type="protein sequence ID" value="CAD78878"/>
    <property type="gene ID" value="RB10430"/>
</dbReference>
<reference evidence="1 2" key="1">
    <citation type="journal article" date="2003" name="Proc. Natl. Acad. Sci. U.S.A.">
        <title>Complete genome sequence of the marine planctomycete Pirellula sp. strain 1.</title>
        <authorList>
            <person name="Gloeckner F.O."/>
            <person name="Kube M."/>
            <person name="Bauer M."/>
            <person name="Teeling H."/>
            <person name="Lombardot T."/>
            <person name="Ludwig W."/>
            <person name="Gade D."/>
            <person name="Beck A."/>
            <person name="Borzym K."/>
            <person name="Heitmann K."/>
            <person name="Rabus R."/>
            <person name="Schlesner H."/>
            <person name="Amann R."/>
            <person name="Reinhardt R."/>
        </authorList>
    </citation>
    <scope>NUCLEOTIDE SEQUENCE [LARGE SCALE GENOMIC DNA]</scope>
    <source>
        <strain evidence="2">DSM 10527 / NCIMB 13988 / SH1</strain>
    </source>
</reference>
<dbReference type="InterPro" id="IPR027417">
    <property type="entry name" value="P-loop_NTPase"/>
</dbReference>
<accession>Q7UF05</accession>
<dbReference type="HOGENOM" id="CLU_064720_0_0_0"/>
<dbReference type="OrthoDB" id="9815894at2"/>
<dbReference type="STRING" id="243090.RB10430"/>
<dbReference type="Pfam" id="PF13469">
    <property type="entry name" value="Sulfotransfer_3"/>
    <property type="match status" value="1"/>
</dbReference>
<name>Q7UF05_RHOBA</name>
<dbReference type="InParanoid" id="Q7UF05"/>
<dbReference type="RefSeq" id="WP_011122762.1">
    <property type="nucleotide sequence ID" value="NC_005027.1"/>
</dbReference>
<gene>
    <name evidence="1" type="ordered locus">RB10430</name>
</gene>